<organism evidence="1 2">
    <name type="scientific">Wickerhamomyces pijperi</name>
    <name type="common">Yeast</name>
    <name type="synonym">Pichia pijperi</name>
    <dbReference type="NCBI Taxonomy" id="599730"/>
    <lineage>
        <taxon>Eukaryota</taxon>
        <taxon>Fungi</taxon>
        <taxon>Dikarya</taxon>
        <taxon>Ascomycota</taxon>
        <taxon>Saccharomycotina</taxon>
        <taxon>Saccharomycetes</taxon>
        <taxon>Phaffomycetales</taxon>
        <taxon>Wickerhamomycetaceae</taxon>
        <taxon>Wickerhamomyces</taxon>
    </lineage>
</organism>
<name>A0A9P8Q9H0_WICPI</name>
<protein>
    <submittedName>
        <fullName evidence="1">Uncharacterized protein</fullName>
    </submittedName>
</protein>
<dbReference type="AlphaFoldDB" id="A0A9P8Q9H0"/>
<reference evidence="1" key="1">
    <citation type="journal article" date="2021" name="Open Biol.">
        <title>Shared evolutionary footprints suggest mitochondrial oxidative damage underlies multiple complex I losses in fungi.</title>
        <authorList>
            <person name="Schikora-Tamarit M.A."/>
            <person name="Marcet-Houben M."/>
            <person name="Nosek J."/>
            <person name="Gabaldon T."/>
        </authorList>
    </citation>
    <scope>NUCLEOTIDE SEQUENCE</scope>
    <source>
        <strain evidence="1">CBS2887</strain>
    </source>
</reference>
<sequence length="104" mass="11370">MIWNNQQAKEEEASWEAKRKVKMASEISLSEKLTTLFDEDLGLSGTGSEGLHGHIGGSLTVPGLSIWDDDWEVDQFQSSGDQVVIVGNFLDLFVGDVVTTEGLQ</sequence>
<gene>
    <name evidence="1" type="ORF">WICPIJ_003644</name>
</gene>
<dbReference type="Proteomes" id="UP000774326">
    <property type="component" value="Unassembled WGS sequence"/>
</dbReference>
<evidence type="ECO:0000313" key="2">
    <source>
        <dbReference type="Proteomes" id="UP000774326"/>
    </source>
</evidence>
<proteinExistence type="predicted"/>
<evidence type="ECO:0000313" key="1">
    <source>
        <dbReference type="EMBL" id="KAH3685359.1"/>
    </source>
</evidence>
<dbReference type="EMBL" id="JAEUBG010002048">
    <property type="protein sequence ID" value="KAH3685359.1"/>
    <property type="molecule type" value="Genomic_DNA"/>
</dbReference>
<comment type="caution">
    <text evidence="1">The sequence shown here is derived from an EMBL/GenBank/DDBJ whole genome shotgun (WGS) entry which is preliminary data.</text>
</comment>
<keyword evidence="2" id="KW-1185">Reference proteome</keyword>
<accession>A0A9P8Q9H0</accession>
<reference evidence="1" key="2">
    <citation type="submission" date="2021-01" db="EMBL/GenBank/DDBJ databases">
        <authorList>
            <person name="Schikora-Tamarit M.A."/>
        </authorList>
    </citation>
    <scope>NUCLEOTIDE SEQUENCE</scope>
    <source>
        <strain evidence="1">CBS2887</strain>
    </source>
</reference>